<dbReference type="GO" id="GO:0045504">
    <property type="term" value="F:dynein heavy chain binding"/>
    <property type="evidence" value="ECO:0007669"/>
    <property type="project" value="TreeGrafter"/>
</dbReference>
<dbReference type="PANTHER" id="PTHR12688:SF0">
    <property type="entry name" value="DYNEIN LIGHT INTERMEDIATE CHAIN"/>
    <property type="match status" value="1"/>
</dbReference>
<keyword evidence="5" id="KW-0547">Nucleotide-binding</keyword>
<reference evidence="11 12" key="1">
    <citation type="journal article" date="2019" name="Mol. Biol. Evol.">
        <title>Blast fungal genomes show frequent chromosomal changes, gene gains and losses, and effector gene turnover.</title>
        <authorList>
            <person name="Gomez Luciano L.B."/>
            <person name="Jason Tsai I."/>
            <person name="Chuma I."/>
            <person name="Tosa Y."/>
            <person name="Chen Y.H."/>
            <person name="Li J.Y."/>
            <person name="Li M.Y."/>
            <person name="Jade Lu M.Y."/>
            <person name="Nakayashiki H."/>
            <person name="Li W.H."/>
        </authorList>
    </citation>
    <scope>NUCLEOTIDE SEQUENCE [LARGE SCALE GENOMIC DNA]</scope>
    <source>
        <strain evidence="11">MZ5-1-6</strain>
    </source>
</reference>
<organism evidence="11 12">
    <name type="scientific">Pyricularia oryzae</name>
    <name type="common">Rice blast fungus</name>
    <name type="synonym">Magnaporthe oryzae</name>
    <dbReference type="NCBI Taxonomy" id="318829"/>
    <lineage>
        <taxon>Eukaryota</taxon>
        <taxon>Fungi</taxon>
        <taxon>Dikarya</taxon>
        <taxon>Ascomycota</taxon>
        <taxon>Pezizomycotina</taxon>
        <taxon>Sordariomycetes</taxon>
        <taxon>Sordariomycetidae</taxon>
        <taxon>Magnaporthales</taxon>
        <taxon>Pyriculariaceae</taxon>
        <taxon>Pyricularia</taxon>
    </lineage>
</organism>
<dbReference type="InterPro" id="IPR022780">
    <property type="entry name" value="Dynein_light_int_chain"/>
</dbReference>
<evidence type="ECO:0000256" key="9">
    <source>
        <dbReference type="ARBA" id="ARBA00023212"/>
    </source>
</evidence>
<dbReference type="InterPro" id="IPR008467">
    <property type="entry name" value="Dynein1_light_intermed_chain"/>
</dbReference>
<protein>
    <submittedName>
        <fullName evidence="11">Uncharacterized protein</fullName>
    </submittedName>
</protein>
<keyword evidence="4" id="KW-0493">Microtubule</keyword>
<evidence type="ECO:0000256" key="3">
    <source>
        <dbReference type="ARBA" id="ARBA00022490"/>
    </source>
</evidence>
<evidence type="ECO:0000256" key="8">
    <source>
        <dbReference type="ARBA" id="ARBA00023175"/>
    </source>
</evidence>
<feature type="region of interest" description="Disordered" evidence="10">
    <location>
        <begin position="510"/>
        <end position="542"/>
    </location>
</feature>
<dbReference type="GO" id="GO:0007018">
    <property type="term" value="P:microtubule-based movement"/>
    <property type="evidence" value="ECO:0007669"/>
    <property type="project" value="InterPro"/>
</dbReference>
<keyword evidence="2" id="KW-0813">Transport</keyword>
<dbReference type="SMR" id="A0A4P7NSY8"/>
<feature type="region of interest" description="Disordered" evidence="10">
    <location>
        <begin position="444"/>
        <end position="485"/>
    </location>
</feature>
<dbReference type="Pfam" id="PF05783">
    <property type="entry name" value="DLIC"/>
    <property type="match status" value="1"/>
</dbReference>
<evidence type="ECO:0000256" key="4">
    <source>
        <dbReference type="ARBA" id="ARBA00022701"/>
    </source>
</evidence>
<evidence type="ECO:0000256" key="10">
    <source>
        <dbReference type="SAM" id="MobiDB-lite"/>
    </source>
</evidence>
<feature type="compositionally biased region" description="Acidic residues" evidence="10">
    <location>
        <begin position="525"/>
        <end position="538"/>
    </location>
</feature>
<dbReference type="Proteomes" id="UP000294847">
    <property type="component" value="Chromosome 7"/>
</dbReference>
<proteinExistence type="predicted"/>
<dbReference type="EMBL" id="CP034210">
    <property type="protein sequence ID" value="QBZ65597.1"/>
    <property type="molecule type" value="Genomic_DNA"/>
</dbReference>
<feature type="compositionally biased region" description="Basic and acidic residues" evidence="10">
    <location>
        <begin position="514"/>
        <end position="524"/>
    </location>
</feature>
<feature type="compositionally biased region" description="Polar residues" evidence="10">
    <location>
        <begin position="1"/>
        <end position="16"/>
    </location>
</feature>
<keyword evidence="8" id="KW-0505">Motor protein</keyword>
<feature type="region of interest" description="Disordered" evidence="10">
    <location>
        <begin position="1"/>
        <end position="23"/>
    </location>
</feature>
<evidence type="ECO:0000256" key="5">
    <source>
        <dbReference type="ARBA" id="ARBA00022741"/>
    </source>
</evidence>
<feature type="compositionally biased region" description="Basic and acidic residues" evidence="10">
    <location>
        <begin position="407"/>
        <end position="420"/>
    </location>
</feature>
<dbReference type="PANTHER" id="PTHR12688">
    <property type="entry name" value="DYNEIN LIGHT INTERMEDIATE CHAIN"/>
    <property type="match status" value="1"/>
</dbReference>
<keyword evidence="6" id="KW-0067">ATP-binding</keyword>
<dbReference type="GO" id="GO:0005868">
    <property type="term" value="C:cytoplasmic dynein complex"/>
    <property type="evidence" value="ECO:0007669"/>
    <property type="project" value="InterPro"/>
</dbReference>
<comment type="subcellular location">
    <subcellularLocation>
        <location evidence="1">Cytoplasm</location>
        <location evidence="1">Cytoskeleton</location>
    </subcellularLocation>
</comment>
<sequence>MAANTNRFSTYTTASADSKDGEKKKDMWNSMLESVASGKRLPEKNLLVLGGTVETQRSFLETLSSDFRRTLDTDHIPPVANHFALGNTYYDVLDADQEDILARITLYSLTKPSASFSSLLKPLLTPQTIPNTLVVILLDWSHPWLWMRQLRDWILLLRTVLVSLSIEAKDAMEEVMIGWRDRGRGGASTNLDGSGVATAAMASDGGAGSDSVALPLGPGEWEDALGLPLSVVCQNADKIDSLEKRQGWKEEQFDVVMQFMRTVLLKHGASLIYTSTSVPSQLPSLIHSSLGITSLLKRQPLKHNVIDRDKIVVPPNWDSWGKIRVLRDGFDVEMVSEGWSIDLDQPFPRESARTLNGDGLNEAGEFSDSESDDGARQSEDDQVEGSAVVLYEQKIENPSAAAQQHAALEDRSGRRMEVDTEDHQAFLEKQYPVLDEFRKTLQKEEDEEAATKSKRSQLQGDSSASRGYGGSHGHDDYGHSPIGGLLGDQIGPVQFNMGGIQMDTDAAFQSIQRLTERQHAHEPEPEPDVDVEVDEGPTDPDRMQAFFAGLIQRGMAKSGGT</sequence>
<dbReference type="GO" id="GO:0005874">
    <property type="term" value="C:microtubule"/>
    <property type="evidence" value="ECO:0007669"/>
    <property type="project" value="UniProtKB-KW"/>
</dbReference>
<evidence type="ECO:0000256" key="1">
    <source>
        <dbReference type="ARBA" id="ARBA00004245"/>
    </source>
</evidence>
<dbReference type="OMA" id="KVNDHIG"/>
<evidence type="ECO:0000256" key="7">
    <source>
        <dbReference type="ARBA" id="ARBA00023017"/>
    </source>
</evidence>
<feature type="compositionally biased region" description="Polar residues" evidence="10">
    <location>
        <begin position="456"/>
        <end position="465"/>
    </location>
</feature>
<keyword evidence="3" id="KW-0963">Cytoplasm</keyword>
<evidence type="ECO:0000313" key="11">
    <source>
        <dbReference type="EMBL" id="QBZ65597.1"/>
    </source>
</evidence>
<evidence type="ECO:0000256" key="2">
    <source>
        <dbReference type="ARBA" id="ARBA00022448"/>
    </source>
</evidence>
<evidence type="ECO:0000313" key="12">
    <source>
        <dbReference type="Proteomes" id="UP000294847"/>
    </source>
</evidence>
<evidence type="ECO:0000256" key="6">
    <source>
        <dbReference type="ARBA" id="ARBA00022840"/>
    </source>
</evidence>
<name>A0A4P7NSY8_PYROR</name>
<dbReference type="GO" id="GO:0005524">
    <property type="term" value="F:ATP binding"/>
    <property type="evidence" value="ECO:0007669"/>
    <property type="project" value="UniProtKB-KW"/>
</dbReference>
<feature type="region of interest" description="Disordered" evidence="10">
    <location>
        <begin position="347"/>
        <end position="420"/>
    </location>
</feature>
<keyword evidence="9" id="KW-0206">Cytoskeleton</keyword>
<gene>
    <name evidence="11" type="ORF">PoMZ_12559</name>
</gene>
<keyword evidence="7" id="KW-0243">Dynein</keyword>
<dbReference type="GO" id="GO:0000226">
    <property type="term" value="P:microtubule cytoskeleton organization"/>
    <property type="evidence" value="ECO:0007669"/>
    <property type="project" value="TreeGrafter"/>
</dbReference>
<accession>A0A4P7NSY8</accession>
<dbReference type="AlphaFoldDB" id="A0A4P7NSY8"/>
<dbReference type="GO" id="GO:0035974">
    <property type="term" value="C:meiotic spindle pole body"/>
    <property type="evidence" value="ECO:0007669"/>
    <property type="project" value="TreeGrafter"/>
</dbReference>